<dbReference type="Proteomes" id="UP000054097">
    <property type="component" value="Unassembled WGS sequence"/>
</dbReference>
<dbReference type="AlphaFoldDB" id="A0A0C3BE96"/>
<sequence>MPLFRSSRAPVDPVDTAPAPVAPVDDVPARRGSLFSRRRRVASPVGTTSTTRTGSRYSTDGVSPTTRTERRGLFGRRRSSSSSSSDLSDRRRRGVFGGTAAGTTAGTGFFGSSRLRDPTLDAARGKVNAAELAEREADKALVAARSAVVEAKRHVQILEDEANAQAKLAQQKVLAARGIKGDASHLGRHN</sequence>
<dbReference type="HOGENOM" id="CLU_116414_0_0_1"/>
<reference evidence="2 3" key="1">
    <citation type="submission" date="2014-04" db="EMBL/GenBank/DDBJ databases">
        <authorList>
            <consortium name="DOE Joint Genome Institute"/>
            <person name="Kuo A."/>
            <person name="Zuccaro A."/>
            <person name="Kohler A."/>
            <person name="Nagy L.G."/>
            <person name="Floudas D."/>
            <person name="Copeland A."/>
            <person name="Barry K.W."/>
            <person name="Cichocki N."/>
            <person name="Veneault-Fourrey C."/>
            <person name="LaButti K."/>
            <person name="Lindquist E.A."/>
            <person name="Lipzen A."/>
            <person name="Lundell T."/>
            <person name="Morin E."/>
            <person name="Murat C."/>
            <person name="Sun H."/>
            <person name="Tunlid A."/>
            <person name="Henrissat B."/>
            <person name="Grigoriev I.V."/>
            <person name="Hibbett D.S."/>
            <person name="Martin F."/>
            <person name="Nordberg H.P."/>
            <person name="Cantor M.N."/>
            <person name="Hua S.X."/>
        </authorList>
    </citation>
    <scope>NUCLEOTIDE SEQUENCE [LARGE SCALE GENOMIC DNA]</scope>
    <source>
        <strain evidence="2 3">MAFF 305830</strain>
    </source>
</reference>
<feature type="region of interest" description="Disordered" evidence="1">
    <location>
        <begin position="1"/>
        <end position="115"/>
    </location>
</feature>
<dbReference type="OrthoDB" id="3211582at2759"/>
<keyword evidence="3" id="KW-1185">Reference proteome</keyword>
<organism evidence="2 3">
    <name type="scientific">Serendipita vermifera MAFF 305830</name>
    <dbReference type="NCBI Taxonomy" id="933852"/>
    <lineage>
        <taxon>Eukaryota</taxon>
        <taxon>Fungi</taxon>
        <taxon>Dikarya</taxon>
        <taxon>Basidiomycota</taxon>
        <taxon>Agaricomycotina</taxon>
        <taxon>Agaricomycetes</taxon>
        <taxon>Sebacinales</taxon>
        <taxon>Serendipitaceae</taxon>
        <taxon>Serendipita</taxon>
    </lineage>
</organism>
<feature type="compositionally biased region" description="Low complexity" evidence="1">
    <location>
        <begin position="9"/>
        <end position="35"/>
    </location>
</feature>
<feature type="compositionally biased region" description="Low complexity" evidence="1">
    <location>
        <begin position="46"/>
        <end position="59"/>
    </location>
</feature>
<reference evidence="3" key="2">
    <citation type="submission" date="2015-01" db="EMBL/GenBank/DDBJ databases">
        <title>Evolutionary Origins and Diversification of the Mycorrhizal Mutualists.</title>
        <authorList>
            <consortium name="DOE Joint Genome Institute"/>
            <consortium name="Mycorrhizal Genomics Consortium"/>
            <person name="Kohler A."/>
            <person name="Kuo A."/>
            <person name="Nagy L.G."/>
            <person name="Floudas D."/>
            <person name="Copeland A."/>
            <person name="Barry K.W."/>
            <person name="Cichocki N."/>
            <person name="Veneault-Fourrey C."/>
            <person name="LaButti K."/>
            <person name="Lindquist E.A."/>
            <person name="Lipzen A."/>
            <person name="Lundell T."/>
            <person name="Morin E."/>
            <person name="Murat C."/>
            <person name="Riley R."/>
            <person name="Ohm R."/>
            <person name="Sun H."/>
            <person name="Tunlid A."/>
            <person name="Henrissat B."/>
            <person name="Grigoriev I.V."/>
            <person name="Hibbett D.S."/>
            <person name="Martin F."/>
        </authorList>
    </citation>
    <scope>NUCLEOTIDE SEQUENCE [LARGE SCALE GENOMIC DNA]</scope>
    <source>
        <strain evidence="3">MAFF 305830</strain>
    </source>
</reference>
<dbReference type="EMBL" id="KN824284">
    <property type="protein sequence ID" value="KIM30474.1"/>
    <property type="molecule type" value="Genomic_DNA"/>
</dbReference>
<evidence type="ECO:0000313" key="2">
    <source>
        <dbReference type="EMBL" id="KIM30474.1"/>
    </source>
</evidence>
<protein>
    <submittedName>
        <fullName evidence="2">Uncharacterized protein</fullName>
    </submittedName>
</protein>
<feature type="compositionally biased region" description="Low complexity" evidence="1">
    <location>
        <begin position="101"/>
        <end position="111"/>
    </location>
</feature>
<evidence type="ECO:0000256" key="1">
    <source>
        <dbReference type="SAM" id="MobiDB-lite"/>
    </source>
</evidence>
<accession>A0A0C3BE96</accession>
<gene>
    <name evidence="2" type="ORF">M408DRAFT_15475</name>
</gene>
<name>A0A0C3BE96_SERVB</name>
<proteinExistence type="predicted"/>
<evidence type="ECO:0000313" key="3">
    <source>
        <dbReference type="Proteomes" id="UP000054097"/>
    </source>
</evidence>